<dbReference type="EMBL" id="CDMZ01002762">
    <property type="protein sequence ID" value="CEM43792.1"/>
    <property type="molecule type" value="Genomic_DNA"/>
</dbReference>
<gene>
    <name evidence="1" type="ORF">Cvel_27781</name>
</gene>
<organism evidence="1">
    <name type="scientific">Chromera velia CCMP2878</name>
    <dbReference type="NCBI Taxonomy" id="1169474"/>
    <lineage>
        <taxon>Eukaryota</taxon>
        <taxon>Sar</taxon>
        <taxon>Alveolata</taxon>
        <taxon>Colpodellida</taxon>
        <taxon>Chromeraceae</taxon>
        <taxon>Chromera</taxon>
    </lineage>
</organism>
<sequence>MLIDTVQDGPQRRLVRFCTPAAVVHPASLLRLGIGAHTDVDTEVWTCNSLPLGCFLGRNQRADRSLMDWHKEDQNAGVGENRSSDIHMHLARVPF</sequence>
<reference evidence="1" key="1">
    <citation type="submission" date="2014-11" db="EMBL/GenBank/DDBJ databases">
        <authorList>
            <person name="Otto D Thomas"/>
            <person name="Naeem Raeece"/>
        </authorList>
    </citation>
    <scope>NUCLEOTIDE SEQUENCE</scope>
</reference>
<dbReference type="AlphaFoldDB" id="A0A0G4HIG6"/>
<proteinExistence type="predicted"/>
<dbReference type="VEuPathDB" id="CryptoDB:Cvel_27781"/>
<accession>A0A0G4HIG6</accession>
<name>A0A0G4HIG6_9ALVE</name>
<protein>
    <submittedName>
        <fullName evidence="1">Uncharacterized protein</fullName>
    </submittedName>
</protein>
<evidence type="ECO:0000313" key="1">
    <source>
        <dbReference type="EMBL" id="CEM43792.1"/>
    </source>
</evidence>